<dbReference type="GO" id="GO:0032259">
    <property type="term" value="P:methylation"/>
    <property type="evidence" value="ECO:0007669"/>
    <property type="project" value="UniProtKB-KW"/>
</dbReference>
<comment type="caution">
    <text evidence="5">The sequence shown here is derived from an EMBL/GenBank/DDBJ whole genome shotgun (WGS) entry which is preliminary data.</text>
</comment>
<dbReference type="Gene3D" id="3.30.1330.30">
    <property type="match status" value="1"/>
</dbReference>
<gene>
    <name evidence="5" type="ORF">GCM10009768_10670</name>
</gene>
<dbReference type="InterPro" id="IPR051259">
    <property type="entry name" value="rRNA_Methyltransferase"/>
</dbReference>
<dbReference type="EMBL" id="BAAAOB010000001">
    <property type="protein sequence ID" value="GAA1783680.1"/>
    <property type="molecule type" value="Genomic_DNA"/>
</dbReference>
<keyword evidence="2" id="KW-0808">Transferase</keyword>
<evidence type="ECO:0000259" key="4">
    <source>
        <dbReference type="Pfam" id="PF04705"/>
    </source>
</evidence>
<dbReference type="PANTHER" id="PTHR43191">
    <property type="entry name" value="RRNA METHYLTRANSFERASE 3"/>
    <property type="match status" value="1"/>
</dbReference>
<dbReference type="RefSeq" id="WP_344030256.1">
    <property type="nucleotide sequence ID" value="NZ_BAAAOB010000001.1"/>
</dbReference>
<protein>
    <submittedName>
        <fullName evidence="5">RNA methyltransferase</fullName>
    </submittedName>
</protein>
<dbReference type="Proteomes" id="UP001500851">
    <property type="component" value="Unassembled WGS sequence"/>
</dbReference>
<keyword evidence="6" id="KW-1185">Reference proteome</keyword>
<organism evidence="5 6">
    <name type="scientific">Leucobacter iarius</name>
    <dbReference type="NCBI Taxonomy" id="333963"/>
    <lineage>
        <taxon>Bacteria</taxon>
        <taxon>Bacillati</taxon>
        <taxon>Actinomycetota</taxon>
        <taxon>Actinomycetes</taxon>
        <taxon>Micrococcales</taxon>
        <taxon>Microbacteriaceae</taxon>
        <taxon>Leucobacter</taxon>
    </lineage>
</organism>
<feature type="domain" description="Thiostrepton-resistance methylase N-terminal" evidence="4">
    <location>
        <begin position="19"/>
        <end position="125"/>
    </location>
</feature>
<dbReference type="GO" id="GO:0008168">
    <property type="term" value="F:methyltransferase activity"/>
    <property type="evidence" value="ECO:0007669"/>
    <property type="project" value="UniProtKB-KW"/>
</dbReference>
<dbReference type="Pfam" id="PF00588">
    <property type="entry name" value="SpoU_methylase"/>
    <property type="match status" value="1"/>
</dbReference>
<evidence type="ECO:0000313" key="5">
    <source>
        <dbReference type="EMBL" id="GAA1783680.1"/>
    </source>
</evidence>
<sequence length="283" mass="30195">MTPGTFLDEASAPALSAAVIDDARHPAVRRVADVLRSRAPRARTILIDDEENIVQAVRAGVEIITLYFSADLTEDASRSRLVGSAADVRVLSREVLRGLFAGEKQSRMFALARAPKAASWRSLSTRGGDLLVLDGVRIPGNIGAILRSASAFGAAGVVLLHSGLTSIYDRRLIRSSRGLVFTIPVMTCTHGDLAAFLHTEQIPLAALTADANDSLDAINQVPTRLAILMGSERTGPSDVLAHKAKYRYGVPMMPGVESLNVSVAAGIALHERHRSLGRRNFGG</sequence>
<dbReference type="InterPro" id="IPR029026">
    <property type="entry name" value="tRNA_m1G_MTases_N"/>
</dbReference>
<evidence type="ECO:0000256" key="2">
    <source>
        <dbReference type="ARBA" id="ARBA00022679"/>
    </source>
</evidence>
<proteinExistence type="predicted"/>
<evidence type="ECO:0000313" key="6">
    <source>
        <dbReference type="Proteomes" id="UP001500851"/>
    </source>
</evidence>
<reference evidence="5 6" key="1">
    <citation type="journal article" date="2019" name="Int. J. Syst. Evol. Microbiol.">
        <title>The Global Catalogue of Microorganisms (GCM) 10K type strain sequencing project: providing services to taxonomists for standard genome sequencing and annotation.</title>
        <authorList>
            <consortium name="The Broad Institute Genomics Platform"/>
            <consortium name="The Broad Institute Genome Sequencing Center for Infectious Disease"/>
            <person name="Wu L."/>
            <person name="Ma J."/>
        </authorList>
    </citation>
    <scope>NUCLEOTIDE SEQUENCE [LARGE SCALE GENOMIC DNA]</scope>
    <source>
        <strain evidence="5 6">JCM 14736</strain>
    </source>
</reference>
<dbReference type="Gene3D" id="3.40.1280.10">
    <property type="match status" value="1"/>
</dbReference>
<dbReference type="Pfam" id="PF04705">
    <property type="entry name" value="TSNR_N"/>
    <property type="match status" value="1"/>
</dbReference>
<dbReference type="SUPFAM" id="SSF75217">
    <property type="entry name" value="alpha/beta knot"/>
    <property type="match status" value="1"/>
</dbReference>
<feature type="domain" description="tRNA/rRNA methyltransferase SpoU type" evidence="3">
    <location>
        <begin position="131"/>
        <end position="270"/>
    </location>
</feature>
<dbReference type="InterPro" id="IPR006795">
    <property type="entry name" value="Thiostrepton-R_Mease_TSNR_N"/>
</dbReference>
<evidence type="ECO:0000259" key="3">
    <source>
        <dbReference type="Pfam" id="PF00588"/>
    </source>
</evidence>
<dbReference type="PANTHER" id="PTHR43191:SF2">
    <property type="entry name" value="RRNA METHYLTRANSFERASE 3, MITOCHONDRIAL"/>
    <property type="match status" value="1"/>
</dbReference>
<evidence type="ECO:0000256" key="1">
    <source>
        <dbReference type="ARBA" id="ARBA00022603"/>
    </source>
</evidence>
<keyword evidence="1 5" id="KW-0489">Methyltransferase</keyword>
<dbReference type="InterPro" id="IPR029064">
    <property type="entry name" value="Ribosomal_eL30-like_sf"/>
</dbReference>
<accession>A0ABN2LCP4</accession>
<dbReference type="InterPro" id="IPR029028">
    <property type="entry name" value="Alpha/beta_knot_MTases"/>
</dbReference>
<name>A0ABN2LCP4_9MICO</name>
<dbReference type="InterPro" id="IPR001537">
    <property type="entry name" value="SpoU_MeTrfase"/>
</dbReference>